<comment type="caution">
    <text evidence="2">The sequence shown here is derived from an EMBL/GenBank/DDBJ whole genome shotgun (WGS) entry which is preliminary data.</text>
</comment>
<protein>
    <submittedName>
        <fullName evidence="2">Barstar family protein</fullName>
    </submittedName>
</protein>
<dbReference type="InterPro" id="IPR000468">
    <property type="entry name" value="Barstar"/>
</dbReference>
<name>A0ABT3X4Q2_9BACL</name>
<sequence>MNNLIRNLSQEQRPDILRYLAENDFHVYELDGENIIDRNTFRDSINKNLPQDPPLNREGYLSLDAFIDSISVGLAFTEDYDDKYPDRQAIIWNHADRMASHSPIDYHKIMTCFQDIIDSVSTTQYGFPKPIKLLIFLLET</sequence>
<gene>
    <name evidence="2" type="ORF">OS242_11510</name>
</gene>
<evidence type="ECO:0000259" key="1">
    <source>
        <dbReference type="Pfam" id="PF01337"/>
    </source>
</evidence>
<dbReference type="EMBL" id="JAPMLT010000005">
    <property type="protein sequence ID" value="MCX7570591.1"/>
    <property type="molecule type" value="Genomic_DNA"/>
</dbReference>
<keyword evidence="3" id="KW-1185">Reference proteome</keyword>
<dbReference type="Proteomes" id="UP001208017">
    <property type="component" value="Unassembled WGS sequence"/>
</dbReference>
<proteinExistence type="predicted"/>
<accession>A0ABT3X4Q2</accession>
<organism evidence="2 3">
    <name type="scientific">Tumebacillus lacus</name>
    <dbReference type="NCBI Taxonomy" id="2995335"/>
    <lineage>
        <taxon>Bacteria</taxon>
        <taxon>Bacillati</taxon>
        <taxon>Bacillota</taxon>
        <taxon>Bacilli</taxon>
        <taxon>Bacillales</taxon>
        <taxon>Alicyclobacillaceae</taxon>
        <taxon>Tumebacillus</taxon>
    </lineage>
</organism>
<dbReference type="RefSeq" id="WP_267151841.1">
    <property type="nucleotide sequence ID" value="NZ_JAPMLT010000005.1"/>
</dbReference>
<reference evidence="2 3" key="1">
    <citation type="submission" date="2022-11" db="EMBL/GenBank/DDBJ databases">
        <title>Study of microbial diversity in lake waters.</title>
        <authorList>
            <person name="Zhang J."/>
        </authorList>
    </citation>
    <scope>NUCLEOTIDE SEQUENCE [LARGE SCALE GENOMIC DNA]</scope>
    <source>
        <strain evidence="2 3">DT12</strain>
    </source>
</reference>
<evidence type="ECO:0000313" key="2">
    <source>
        <dbReference type="EMBL" id="MCX7570591.1"/>
    </source>
</evidence>
<dbReference type="Pfam" id="PF01337">
    <property type="entry name" value="Barstar"/>
    <property type="match status" value="1"/>
</dbReference>
<feature type="domain" description="Barstar (barnase inhibitor)" evidence="1">
    <location>
        <begin position="25"/>
        <end position="120"/>
    </location>
</feature>
<evidence type="ECO:0000313" key="3">
    <source>
        <dbReference type="Proteomes" id="UP001208017"/>
    </source>
</evidence>